<organism evidence="2 3">
    <name type="scientific">Hymenobacter humi</name>
    <dbReference type="NCBI Taxonomy" id="1411620"/>
    <lineage>
        <taxon>Bacteria</taxon>
        <taxon>Pseudomonadati</taxon>
        <taxon>Bacteroidota</taxon>
        <taxon>Cytophagia</taxon>
        <taxon>Cytophagales</taxon>
        <taxon>Hymenobacteraceae</taxon>
        <taxon>Hymenobacter</taxon>
    </lineage>
</organism>
<comment type="caution">
    <text evidence="2">The sequence shown here is derived from an EMBL/GenBank/DDBJ whole genome shotgun (WGS) entry which is preliminary data.</text>
</comment>
<feature type="transmembrane region" description="Helical" evidence="1">
    <location>
        <begin position="9"/>
        <end position="27"/>
    </location>
</feature>
<evidence type="ECO:0008006" key="4">
    <source>
        <dbReference type="Google" id="ProtNLM"/>
    </source>
</evidence>
<evidence type="ECO:0000313" key="2">
    <source>
        <dbReference type="EMBL" id="MFC7666102.1"/>
    </source>
</evidence>
<gene>
    <name evidence="2" type="ORF">ACFQT0_00625</name>
</gene>
<dbReference type="RefSeq" id="WP_380199512.1">
    <property type="nucleotide sequence ID" value="NZ_JBHTEK010000001.1"/>
</dbReference>
<keyword evidence="1" id="KW-0812">Transmembrane</keyword>
<evidence type="ECO:0000256" key="1">
    <source>
        <dbReference type="SAM" id="Phobius"/>
    </source>
</evidence>
<evidence type="ECO:0000313" key="3">
    <source>
        <dbReference type="Proteomes" id="UP001596513"/>
    </source>
</evidence>
<dbReference type="Proteomes" id="UP001596513">
    <property type="component" value="Unassembled WGS sequence"/>
</dbReference>
<keyword evidence="3" id="KW-1185">Reference proteome</keyword>
<accession>A0ABW2TZI3</accession>
<protein>
    <recommendedName>
        <fullName evidence="4">PH domain-containing protein</fullName>
    </recommendedName>
</protein>
<keyword evidence="1" id="KW-0472">Membrane</keyword>
<keyword evidence="1" id="KW-1133">Transmembrane helix</keyword>
<proteinExistence type="predicted"/>
<reference evidence="3" key="1">
    <citation type="journal article" date="2019" name="Int. J. Syst. Evol. Microbiol.">
        <title>The Global Catalogue of Microorganisms (GCM) 10K type strain sequencing project: providing services to taxonomists for standard genome sequencing and annotation.</title>
        <authorList>
            <consortium name="The Broad Institute Genomics Platform"/>
            <consortium name="The Broad Institute Genome Sequencing Center for Infectious Disease"/>
            <person name="Wu L."/>
            <person name="Ma J."/>
        </authorList>
    </citation>
    <scope>NUCLEOTIDE SEQUENCE [LARGE SCALE GENOMIC DNA]</scope>
    <source>
        <strain evidence="3">JCM 19635</strain>
    </source>
</reference>
<name>A0ABW2TZI3_9BACT</name>
<sequence>MYTISYRKIALEFAALNLLLLICLSQLSLSFQALCWLIASIYAVALLAFFIPRRVYQVLVQPQAMVLSTFRFGGRRKALRVSYTDLEVTYRKELVGKGIHQLKVRVYERGTLRAILAPSFSGWQHDTLDELVADLNRNKVGVRTDGACGLDCLDSK</sequence>
<feature type="transmembrane region" description="Helical" evidence="1">
    <location>
        <begin position="33"/>
        <end position="51"/>
    </location>
</feature>
<dbReference type="EMBL" id="JBHTEK010000001">
    <property type="protein sequence ID" value="MFC7666102.1"/>
    <property type="molecule type" value="Genomic_DNA"/>
</dbReference>